<dbReference type="EC" id="3.1.1.-" evidence="2"/>
<dbReference type="GO" id="GO:0019478">
    <property type="term" value="P:D-amino acid catabolic process"/>
    <property type="evidence" value="ECO:0007669"/>
    <property type="project" value="UniProtKB-UniRule"/>
</dbReference>
<evidence type="ECO:0000256" key="2">
    <source>
        <dbReference type="HAMAP-Rule" id="MF_00518"/>
    </source>
</evidence>
<name>A0A0F9ZTU8_9BACT</name>
<comment type="similarity">
    <text evidence="1 2">Belongs to the DTD family.</text>
</comment>
<comment type="caution">
    <text evidence="3">The sequence shown here is derived from an EMBL/GenBank/DDBJ whole genome shotgun (WGS) entry which is preliminary data.</text>
</comment>
<dbReference type="GO" id="GO:0005737">
    <property type="term" value="C:cytoplasm"/>
    <property type="evidence" value="ECO:0007669"/>
    <property type="project" value="UniProtKB-SubCell"/>
</dbReference>
<dbReference type="PANTHER" id="PTHR10472">
    <property type="entry name" value="D-TYROSYL-TRNA TYR DEACYLASE"/>
    <property type="match status" value="1"/>
</dbReference>
<evidence type="ECO:0000256" key="1">
    <source>
        <dbReference type="ARBA" id="ARBA00009673"/>
    </source>
</evidence>
<comment type="catalytic activity">
    <reaction evidence="2">
        <text>a D-aminoacyl-tRNA + H2O = a tRNA + a D-alpha-amino acid + H(+)</text>
        <dbReference type="Rhea" id="RHEA:13953"/>
        <dbReference type="Rhea" id="RHEA-COMP:10123"/>
        <dbReference type="Rhea" id="RHEA-COMP:10124"/>
        <dbReference type="ChEBI" id="CHEBI:15377"/>
        <dbReference type="ChEBI" id="CHEBI:15378"/>
        <dbReference type="ChEBI" id="CHEBI:59871"/>
        <dbReference type="ChEBI" id="CHEBI:78442"/>
        <dbReference type="ChEBI" id="CHEBI:79333"/>
        <dbReference type="EC" id="3.1.1.96"/>
    </reaction>
</comment>
<dbReference type="EMBL" id="LBOZ01000003">
    <property type="protein sequence ID" value="KKP47743.1"/>
    <property type="molecule type" value="Genomic_DNA"/>
</dbReference>
<dbReference type="GO" id="GO:0051500">
    <property type="term" value="F:D-tyrosyl-tRNA(Tyr) deacylase activity"/>
    <property type="evidence" value="ECO:0007669"/>
    <property type="project" value="TreeGrafter"/>
</dbReference>
<comment type="function">
    <text evidence="2">An aminoacyl-tRNA editing enzyme that deacylates mischarged D-aminoacyl-tRNAs. Also deacylates mischarged glycyl-tRNA(Ala), protecting cells against glycine mischarging by AlaRS. Acts via tRNA-based rather than protein-based catalysis; rejects L-amino acids rather than detecting D-amino acids in the active site. By recycling D-aminoacyl-tRNA to D-amino acids and free tRNA molecules, this enzyme counteracts the toxicity associated with the formation of D-aminoacyl-tRNA entities in vivo and helps enforce protein L-homochirality.</text>
</comment>
<dbReference type="Gene3D" id="3.50.80.10">
    <property type="entry name" value="D-tyrosyl-tRNA(Tyr) deacylase"/>
    <property type="match status" value="1"/>
</dbReference>
<dbReference type="GO" id="GO:0106026">
    <property type="term" value="F:Gly-tRNA(Ala) deacylase activity"/>
    <property type="evidence" value="ECO:0007669"/>
    <property type="project" value="UniProtKB-UniRule"/>
</dbReference>
<dbReference type="AlphaFoldDB" id="A0A0F9ZTU8"/>
<organism evidence="3 4">
    <name type="scientific">Candidatus Woesebacteria bacterium GW2011_GWA2_33_28</name>
    <dbReference type="NCBI Taxonomy" id="1618561"/>
    <lineage>
        <taxon>Bacteria</taxon>
        <taxon>Candidatus Woeseibacteriota</taxon>
    </lineage>
</organism>
<dbReference type="InterPro" id="IPR003732">
    <property type="entry name" value="Daa-tRNA_deacyls_DTD"/>
</dbReference>
<protein>
    <recommendedName>
        <fullName evidence="2">D-aminoacyl-tRNA deacylase</fullName>
        <shortName evidence="2">DTD</shortName>
        <ecNumber evidence="2">3.1.1.96</ecNumber>
    </recommendedName>
    <alternativeName>
        <fullName evidence="2">Gly-tRNA(Ala) deacylase</fullName>
        <ecNumber evidence="2">3.1.1.-</ecNumber>
    </alternativeName>
</protein>
<dbReference type="FunFam" id="3.50.80.10:FF:000001">
    <property type="entry name" value="D-aminoacyl-tRNA deacylase"/>
    <property type="match status" value="1"/>
</dbReference>
<dbReference type="HAMAP" id="MF_00518">
    <property type="entry name" value="Deacylase_Dtd"/>
    <property type="match status" value="1"/>
</dbReference>
<feature type="short sequence motif" description="Gly-cisPro motif, important for rejection of L-amino acids" evidence="2">
    <location>
        <begin position="148"/>
        <end position="149"/>
    </location>
</feature>
<keyword evidence="2" id="KW-0694">RNA-binding</keyword>
<keyword evidence="2" id="KW-0378">Hydrolase</keyword>
<comment type="subunit">
    <text evidence="2">Homodimer.</text>
</comment>
<dbReference type="SUPFAM" id="SSF69500">
    <property type="entry name" value="DTD-like"/>
    <property type="match status" value="1"/>
</dbReference>
<dbReference type="NCBIfam" id="TIGR00256">
    <property type="entry name" value="D-aminoacyl-tRNA deacylase"/>
    <property type="match status" value="1"/>
</dbReference>
<evidence type="ECO:0000313" key="4">
    <source>
        <dbReference type="Proteomes" id="UP000033995"/>
    </source>
</evidence>
<keyword evidence="2" id="KW-0820">tRNA-binding</keyword>
<dbReference type="Pfam" id="PF02580">
    <property type="entry name" value="Tyr_Deacylase"/>
    <property type="match status" value="1"/>
</dbReference>
<sequence length="156" mass="17347">MKLVIQRVLKAKVTKKENNNVVGEINKGLFTGNTGQALLILLGIKKGDTKKQVDELVSKLIKLRIMSDQNSKMNLSVIDTKSEVLVVSQFTLYANTKDGNRPSFIEAEEPKKAKVLYEYMITKLKETGLNIQTGSFGDYMEINAVLDGPVTIVLEN</sequence>
<dbReference type="PANTHER" id="PTHR10472:SF5">
    <property type="entry name" value="D-AMINOACYL-TRNA DEACYLASE 1"/>
    <property type="match status" value="1"/>
</dbReference>
<comment type="domain">
    <text evidence="2">A Gly-cisPro motif from one monomer fits into the active site of the other monomer to allow specific chiral rejection of L-amino acids.</text>
</comment>
<keyword evidence="2" id="KW-0963">Cytoplasm</keyword>
<dbReference type="GO" id="GO:0043908">
    <property type="term" value="F:Ser(Gly)-tRNA(Ala) hydrolase activity"/>
    <property type="evidence" value="ECO:0007669"/>
    <property type="project" value="UniProtKB-UniRule"/>
</dbReference>
<dbReference type="EC" id="3.1.1.96" evidence="2"/>
<evidence type="ECO:0000313" key="3">
    <source>
        <dbReference type="EMBL" id="KKP47743.1"/>
    </source>
</evidence>
<comment type="subcellular location">
    <subcellularLocation>
        <location evidence="2">Cytoplasm</location>
    </subcellularLocation>
</comment>
<comment type="catalytic activity">
    <reaction evidence="2">
        <text>glycyl-tRNA(Ala) + H2O = tRNA(Ala) + glycine + H(+)</text>
        <dbReference type="Rhea" id="RHEA:53744"/>
        <dbReference type="Rhea" id="RHEA-COMP:9657"/>
        <dbReference type="Rhea" id="RHEA-COMP:13640"/>
        <dbReference type="ChEBI" id="CHEBI:15377"/>
        <dbReference type="ChEBI" id="CHEBI:15378"/>
        <dbReference type="ChEBI" id="CHEBI:57305"/>
        <dbReference type="ChEBI" id="CHEBI:78442"/>
        <dbReference type="ChEBI" id="CHEBI:78522"/>
    </reaction>
</comment>
<dbReference type="PATRIC" id="fig|1618561.3.peg.536"/>
<reference evidence="3 4" key="1">
    <citation type="journal article" date="2015" name="Nature">
        <title>rRNA introns, odd ribosomes, and small enigmatic genomes across a large radiation of phyla.</title>
        <authorList>
            <person name="Brown C.T."/>
            <person name="Hug L.A."/>
            <person name="Thomas B.C."/>
            <person name="Sharon I."/>
            <person name="Castelle C.J."/>
            <person name="Singh A."/>
            <person name="Wilkins M.J."/>
            <person name="Williams K.H."/>
            <person name="Banfield J.F."/>
        </authorList>
    </citation>
    <scope>NUCLEOTIDE SEQUENCE [LARGE SCALE GENOMIC DNA]</scope>
</reference>
<dbReference type="GO" id="GO:0000049">
    <property type="term" value="F:tRNA binding"/>
    <property type="evidence" value="ECO:0007669"/>
    <property type="project" value="UniProtKB-UniRule"/>
</dbReference>
<dbReference type="InterPro" id="IPR023509">
    <property type="entry name" value="DTD-like_sf"/>
</dbReference>
<gene>
    <name evidence="2" type="primary">dtd</name>
    <name evidence="3" type="ORF">UR38_C0003G0148</name>
</gene>
<proteinExistence type="inferred from homology"/>
<dbReference type="Proteomes" id="UP000033995">
    <property type="component" value="Unassembled WGS sequence"/>
</dbReference>
<accession>A0A0F9ZTU8</accession>